<accession>A0A127Q4L6</accession>
<dbReference type="AlphaFoldDB" id="A0A127Q4L6"/>
<proteinExistence type="predicted"/>
<dbReference type="Proteomes" id="UP000074561">
    <property type="component" value="Chromosome"/>
</dbReference>
<reference evidence="1 2" key="1">
    <citation type="submission" date="2015-11" db="EMBL/GenBank/DDBJ databases">
        <title>Exploring the genomic traits of fungus-feeding bacterial genus Collimonas.</title>
        <authorList>
            <person name="Song C."/>
            <person name="Schmidt R."/>
            <person name="de Jager V."/>
            <person name="Krzyzanowska D."/>
            <person name="Jongedijk E."/>
            <person name="Cankar K."/>
            <person name="Beekwilder J."/>
            <person name="van Veen A."/>
            <person name="de Boer W."/>
            <person name="van Veen J.A."/>
            <person name="Garbeva P."/>
        </authorList>
    </citation>
    <scope>NUCLEOTIDE SEQUENCE [LARGE SCALE GENOMIC DNA]</scope>
    <source>
        <strain evidence="1 2">Ter91</strain>
    </source>
</reference>
<protein>
    <submittedName>
        <fullName evidence="1">Uncharacterized protein</fullName>
    </submittedName>
</protein>
<gene>
    <name evidence="1" type="ORF">CPter91_2638</name>
</gene>
<evidence type="ECO:0000313" key="1">
    <source>
        <dbReference type="EMBL" id="AMP04989.1"/>
    </source>
</evidence>
<dbReference type="KEGG" id="cpra:CPter91_2638"/>
<evidence type="ECO:0000313" key="2">
    <source>
        <dbReference type="Proteomes" id="UP000074561"/>
    </source>
</evidence>
<name>A0A127Q4L6_9BURK</name>
<sequence length="39" mass="4292">MFKQAINGCFIIAGNSVASAGAVRLQIWDRHESSIRKSE</sequence>
<dbReference type="EMBL" id="CP013234">
    <property type="protein sequence ID" value="AMP04989.1"/>
    <property type="molecule type" value="Genomic_DNA"/>
</dbReference>
<organism evidence="1 2">
    <name type="scientific">Collimonas pratensis</name>
    <dbReference type="NCBI Taxonomy" id="279113"/>
    <lineage>
        <taxon>Bacteria</taxon>
        <taxon>Pseudomonadati</taxon>
        <taxon>Pseudomonadota</taxon>
        <taxon>Betaproteobacteria</taxon>
        <taxon>Burkholderiales</taxon>
        <taxon>Oxalobacteraceae</taxon>
        <taxon>Collimonas</taxon>
    </lineage>
</organism>